<dbReference type="AlphaFoldDB" id="D6WW33"/>
<accession>D6WW33</accession>
<dbReference type="HOGENOM" id="CLU_2064472_0_0_1"/>
<evidence type="ECO:0000313" key="2">
    <source>
        <dbReference type="Proteomes" id="UP000007266"/>
    </source>
</evidence>
<evidence type="ECO:0000313" key="1">
    <source>
        <dbReference type="EMBL" id="EFA08194.1"/>
    </source>
</evidence>
<dbReference type="EMBL" id="KQ971361">
    <property type="protein sequence ID" value="EFA08194.1"/>
    <property type="molecule type" value="Genomic_DNA"/>
</dbReference>
<reference evidence="1 2" key="1">
    <citation type="journal article" date="2008" name="Nature">
        <title>The genome of the model beetle and pest Tribolium castaneum.</title>
        <authorList>
            <consortium name="Tribolium Genome Sequencing Consortium"/>
            <person name="Richards S."/>
            <person name="Gibbs R.A."/>
            <person name="Weinstock G.M."/>
            <person name="Brown S.J."/>
            <person name="Denell R."/>
            <person name="Beeman R.W."/>
            <person name="Gibbs R."/>
            <person name="Beeman R.W."/>
            <person name="Brown S.J."/>
            <person name="Bucher G."/>
            <person name="Friedrich M."/>
            <person name="Grimmelikhuijzen C.J."/>
            <person name="Klingler M."/>
            <person name="Lorenzen M."/>
            <person name="Richards S."/>
            <person name="Roth S."/>
            <person name="Schroder R."/>
            <person name="Tautz D."/>
            <person name="Zdobnov E.M."/>
            <person name="Muzny D."/>
            <person name="Gibbs R.A."/>
            <person name="Weinstock G.M."/>
            <person name="Attaway T."/>
            <person name="Bell S."/>
            <person name="Buhay C.J."/>
            <person name="Chandrabose M.N."/>
            <person name="Chavez D."/>
            <person name="Clerk-Blankenburg K.P."/>
            <person name="Cree A."/>
            <person name="Dao M."/>
            <person name="Davis C."/>
            <person name="Chacko J."/>
            <person name="Dinh H."/>
            <person name="Dugan-Rocha S."/>
            <person name="Fowler G."/>
            <person name="Garner T.T."/>
            <person name="Garnes J."/>
            <person name="Gnirke A."/>
            <person name="Hawes A."/>
            <person name="Hernandez J."/>
            <person name="Hines S."/>
            <person name="Holder M."/>
            <person name="Hume J."/>
            <person name="Jhangiani S.N."/>
            <person name="Joshi V."/>
            <person name="Khan Z.M."/>
            <person name="Jackson L."/>
            <person name="Kovar C."/>
            <person name="Kowis A."/>
            <person name="Lee S."/>
            <person name="Lewis L.R."/>
            <person name="Margolis J."/>
            <person name="Morgan M."/>
            <person name="Nazareth L.V."/>
            <person name="Nguyen N."/>
            <person name="Okwuonu G."/>
            <person name="Parker D."/>
            <person name="Richards S."/>
            <person name="Ruiz S.J."/>
            <person name="Santibanez J."/>
            <person name="Savard J."/>
            <person name="Scherer S.E."/>
            <person name="Schneider B."/>
            <person name="Sodergren E."/>
            <person name="Tautz D."/>
            <person name="Vattahil S."/>
            <person name="Villasana D."/>
            <person name="White C.S."/>
            <person name="Wright R."/>
            <person name="Park Y."/>
            <person name="Beeman R.W."/>
            <person name="Lord J."/>
            <person name="Oppert B."/>
            <person name="Lorenzen M."/>
            <person name="Brown S."/>
            <person name="Wang L."/>
            <person name="Savard J."/>
            <person name="Tautz D."/>
            <person name="Richards S."/>
            <person name="Weinstock G."/>
            <person name="Gibbs R.A."/>
            <person name="Liu Y."/>
            <person name="Worley K."/>
            <person name="Weinstock G."/>
            <person name="Elsik C.G."/>
            <person name="Reese J.T."/>
            <person name="Elhaik E."/>
            <person name="Landan G."/>
            <person name="Graur D."/>
            <person name="Arensburger P."/>
            <person name="Atkinson P."/>
            <person name="Beeman R.W."/>
            <person name="Beidler J."/>
            <person name="Brown S.J."/>
            <person name="Demuth J.P."/>
            <person name="Drury D.W."/>
            <person name="Du Y.Z."/>
            <person name="Fujiwara H."/>
            <person name="Lorenzen M."/>
            <person name="Maselli V."/>
            <person name="Osanai M."/>
            <person name="Park Y."/>
            <person name="Robertson H.M."/>
            <person name="Tu Z."/>
            <person name="Wang J.J."/>
            <person name="Wang S."/>
            <person name="Richards S."/>
            <person name="Song H."/>
            <person name="Zhang L."/>
            <person name="Sodergren E."/>
            <person name="Werner D."/>
            <person name="Stanke M."/>
            <person name="Morgenstern B."/>
            <person name="Solovyev V."/>
            <person name="Kosarev P."/>
            <person name="Brown G."/>
            <person name="Chen H.C."/>
            <person name="Ermolaeva O."/>
            <person name="Hlavina W."/>
            <person name="Kapustin Y."/>
            <person name="Kiryutin B."/>
            <person name="Kitts P."/>
            <person name="Maglott D."/>
            <person name="Pruitt K."/>
            <person name="Sapojnikov V."/>
            <person name="Souvorov A."/>
            <person name="Mackey A.J."/>
            <person name="Waterhouse R.M."/>
            <person name="Wyder S."/>
            <person name="Zdobnov E.M."/>
            <person name="Zdobnov E.M."/>
            <person name="Wyder S."/>
            <person name="Kriventseva E.V."/>
            <person name="Kadowaki T."/>
            <person name="Bork P."/>
            <person name="Aranda M."/>
            <person name="Bao R."/>
            <person name="Beermann A."/>
            <person name="Berns N."/>
            <person name="Bolognesi R."/>
            <person name="Bonneton F."/>
            <person name="Bopp D."/>
            <person name="Brown S.J."/>
            <person name="Bucher G."/>
            <person name="Butts T."/>
            <person name="Chaumot A."/>
            <person name="Denell R.E."/>
            <person name="Ferrier D.E."/>
            <person name="Friedrich M."/>
            <person name="Gordon C.M."/>
            <person name="Jindra M."/>
            <person name="Klingler M."/>
            <person name="Lan Q."/>
            <person name="Lattorff H.M."/>
            <person name="Laudet V."/>
            <person name="von Levetsow C."/>
            <person name="Liu Z."/>
            <person name="Lutz R."/>
            <person name="Lynch J.A."/>
            <person name="da Fonseca R.N."/>
            <person name="Posnien N."/>
            <person name="Reuter R."/>
            <person name="Roth S."/>
            <person name="Savard J."/>
            <person name="Schinko J.B."/>
            <person name="Schmitt C."/>
            <person name="Schoppmeier M."/>
            <person name="Schroder R."/>
            <person name="Shippy T.D."/>
            <person name="Simonnet F."/>
            <person name="Marques-Souza H."/>
            <person name="Tautz D."/>
            <person name="Tomoyasu Y."/>
            <person name="Trauner J."/>
            <person name="Van der Zee M."/>
            <person name="Vervoort M."/>
            <person name="Wittkopp N."/>
            <person name="Wimmer E.A."/>
            <person name="Yang X."/>
            <person name="Jones A.K."/>
            <person name="Sattelle D.B."/>
            <person name="Ebert P.R."/>
            <person name="Nelson D."/>
            <person name="Scott J.G."/>
            <person name="Beeman R.W."/>
            <person name="Muthukrishnan S."/>
            <person name="Kramer K.J."/>
            <person name="Arakane Y."/>
            <person name="Beeman R.W."/>
            <person name="Zhu Q."/>
            <person name="Hogenkamp D."/>
            <person name="Dixit R."/>
            <person name="Oppert B."/>
            <person name="Jiang H."/>
            <person name="Zou Z."/>
            <person name="Marshall J."/>
            <person name="Elpidina E."/>
            <person name="Vinokurov K."/>
            <person name="Oppert C."/>
            <person name="Zou Z."/>
            <person name="Evans J."/>
            <person name="Lu Z."/>
            <person name="Zhao P."/>
            <person name="Sumathipala N."/>
            <person name="Altincicek B."/>
            <person name="Vilcinskas A."/>
            <person name="Williams M."/>
            <person name="Hultmark D."/>
            <person name="Hetru C."/>
            <person name="Jiang H."/>
            <person name="Grimmelikhuijzen C.J."/>
            <person name="Hauser F."/>
            <person name="Cazzamali G."/>
            <person name="Williamson M."/>
            <person name="Park Y."/>
            <person name="Li B."/>
            <person name="Tanaka Y."/>
            <person name="Predel R."/>
            <person name="Neupert S."/>
            <person name="Schachtner J."/>
            <person name="Verleyen P."/>
            <person name="Raible F."/>
            <person name="Bork P."/>
            <person name="Friedrich M."/>
            <person name="Walden K.K."/>
            <person name="Robertson H.M."/>
            <person name="Angeli S."/>
            <person name="Foret S."/>
            <person name="Bucher G."/>
            <person name="Schuetz S."/>
            <person name="Maleszka R."/>
            <person name="Wimmer E.A."/>
            <person name="Beeman R.W."/>
            <person name="Lorenzen M."/>
            <person name="Tomoyasu Y."/>
            <person name="Miller S.C."/>
            <person name="Grossmann D."/>
            <person name="Bucher G."/>
        </authorList>
    </citation>
    <scope>NUCLEOTIDE SEQUENCE [LARGE SCALE GENOMIC DNA]</scope>
    <source>
        <strain evidence="1 2">Georgia GA2</strain>
    </source>
</reference>
<organism evidence="1 2">
    <name type="scientific">Tribolium castaneum</name>
    <name type="common">Red flour beetle</name>
    <dbReference type="NCBI Taxonomy" id="7070"/>
    <lineage>
        <taxon>Eukaryota</taxon>
        <taxon>Metazoa</taxon>
        <taxon>Ecdysozoa</taxon>
        <taxon>Arthropoda</taxon>
        <taxon>Hexapoda</taxon>
        <taxon>Insecta</taxon>
        <taxon>Pterygota</taxon>
        <taxon>Neoptera</taxon>
        <taxon>Endopterygota</taxon>
        <taxon>Coleoptera</taxon>
        <taxon>Polyphaga</taxon>
        <taxon>Cucujiformia</taxon>
        <taxon>Tenebrionidae</taxon>
        <taxon>Tenebrionidae incertae sedis</taxon>
        <taxon>Tribolium</taxon>
    </lineage>
</organism>
<dbReference type="Proteomes" id="UP000007266">
    <property type="component" value="Linkage group 8"/>
</dbReference>
<name>D6WW33_TRICA</name>
<keyword evidence="2" id="KW-1185">Reference proteome</keyword>
<sequence>MVNASNKTGIDANANSPLQRDSMTVNSFLWTIITLSDNTFQICLIPSVFPRSEAPRGTWCINPERRAFVRLRNVPNFGHLRINKSECGRRRRRKGRDYHRARAKFNCAASGREMGAFPE</sequence>
<proteinExistence type="predicted"/>
<protein>
    <submittedName>
        <fullName evidence="1">Uncharacterized protein</fullName>
    </submittedName>
</protein>
<gene>
    <name evidence="1" type="primary">GLEAN_05821</name>
    <name evidence="1" type="ORF">TcasGA2_TC005821</name>
</gene>
<dbReference type="InParanoid" id="D6WW33"/>
<reference evidence="1 2" key="2">
    <citation type="journal article" date="2010" name="Nucleic Acids Res.">
        <title>BeetleBase in 2010: revisions to provide comprehensive genomic information for Tribolium castaneum.</title>
        <authorList>
            <person name="Kim H.S."/>
            <person name="Murphy T."/>
            <person name="Xia J."/>
            <person name="Caragea D."/>
            <person name="Park Y."/>
            <person name="Beeman R.W."/>
            <person name="Lorenzen M.D."/>
            <person name="Butcher S."/>
            <person name="Manak J.R."/>
            <person name="Brown S.J."/>
        </authorList>
    </citation>
    <scope>GENOME REANNOTATION</scope>
    <source>
        <strain evidence="1 2">Georgia GA2</strain>
    </source>
</reference>